<dbReference type="EMBL" id="KZ678136">
    <property type="protein sequence ID" value="PSN66075.1"/>
    <property type="molecule type" value="Genomic_DNA"/>
</dbReference>
<feature type="region of interest" description="Disordered" evidence="1">
    <location>
        <begin position="182"/>
        <end position="201"/>
    </location>
</feature>
<accession>A0A2T2NKW4</accession>
<protein>
    <submittedName>
        <fullName evidence="2">Uncharacterized protein</fullName>
    </submittedName>
</protein>
<reference evidence="2 3" key="1">
    <citation type="journal article" date="2018" name="Front. Microbiol.">
        <title>Genome-Wide Analysis of Corynespora cassiicola Leaf Fall Disease Putative Effectors.</title>
        <authorList>
            <person name="Lopez D."/>
            <person name="Ribeiro S."/>
            <person name="Label P."/>
            <person name="Fumanal B."/>
            <person name="Venisse J.S."/>
            <person name="Kohler A."/>
            <person name="de Oliveira R.R."/>
            <person name="Labutti K."/>
            <person name="Lipzen A."/>
            <person name="Lail K."/>
            <person name="Bauer D."/>
            <person name="Ohm R.A."/>
            <person name="Barry K.W."/>
            <person name="Spatafora J."/>
            <person name="Grigoriev I.V."/>
            <person name="Martin F.M."/>
            <person name="Pujade-Renaud V."/>
        </authorList>
    </citation>
    <scope>NUCLEOTIDE SEQUENCE [LARGE SCALE GENOMIC DNA]</scope>
    <source>
        <strain evidence="2 3">Philippines</strain>
    </source>
</reference>
<dbReference type="Proteomes" id="UP000240883">
    <property type="component" value="Unassembled WGS sequence"/>
</dbReference>
<proteinExistence type="predicted"/>
<evidence type="ECO:0000313" key="3">
    <source>
        <dbReference type="Proteomes" id="UP000240883"/>
    </source>
</evidence>
<evidence type="ECO:0000256" key="1">
    <source>
        <dbReference type="SAM" id="MobiDB-lite"/>
    </source>
</evidence>
<sequence length="201" mass="21450">MLKARAQASSRPRLVMHSVVRRAALTPPKETEARRTTGVRGCVVCDAWDALEMLDTDSDMALRLRPLPCCHAGTLICGQSVTSLPTLPHCHTATQTWLPLGAARAVGSSLSCVCVRIECVCLSTMDGGMAHGLDGGRLAIGRVRLDCVSTRQPASKFDGVGVAAKRTSTMRQQQLCRLPNWPGRTLLSGPPSPDGDKTHAP</sequence>
<organism evidence="2 3">
    <name type="scientific">Corynespora cassiicola Philippines</name>
    <dbReference type="NCBI Taxonomy" id="1448308"/>
    <lineage>
        <taxon>Eukaryota</taxon>
        <taxon>Fungi</taxon>
        <taxon>Dikarya</taxon>
        <taxon>Ascomycota</taxon>
        <taxon>Pezizomycotina</taxon>
        <taxon>Dothideomycetes</taxon>
        <taxon>Pleosporomycetidae</taxon>
        <taxon>Pleosporales</taxon>
        <taxon>Corynesporascaceae</taxon>
        <taxon>Corynespora</taxon>
    </lineage>
</organism>
<name>A0A2T2NKW4_CORCC</name>
<evidence type="ECO:0000313" key="2">
    <source>
        <dbReference type="EMBL" id="PSN66075.1"/>
    </source>
</evidence>
<gene>
    <name evidence="2" type="ORF">BS50DRAFT_406089</name>
</gene>
<dbReference type="AlphaFoldDB" id="A0A2T2NKW4"/>
<keyword evidence="3" id="KW-1185">Reference proteome</keyword>